<dbReference type="InterPro" id="IPR003609">
    <property type="entry name" value="Pan_app"/>
</dbReference>
<proteinExistence type="predicted"/>
<feature type="domain" description="Apple" evidence="1">
    <location>
        <begin position="128"/>
        <end position="152"/>
    </location>
</feature>
<evidence type="ECO:0000259" key="1">
    <source>
        <dbReference type="Pfam" id="PF14295"/>
    </source>
</evidence>
<dbReference type="Pfam" id="PF14295">
    <property type="entry name" value="PAN_4"/>
    <property type="match status" value="2"/>
</dbReference>
<feature type="non-terminal residue" evidence="2">
    <location>
        <position position="269"/>
    </location>
</feature>
<dbReference type="Proteomes" id="UP000192578">
    <property type="component" value="Unassembled WGS sequence"/>
</dbReference>
<organism evidence="2 3">
    <name type="scientific">Hypsibius exemplaris</name>
    <name type="common">Freshwater tardigrade</name>
    <dbReference type="NCBI Taxonomy" id="2072580"/>
    <lineage>
        <taxon>Eukaryota</taxon>
        <taxon>Metazoa</taxon>
        <taxon>Ecdysozoa</taxon>
        <taxon>Tardigrada</taxon>
        <taxon>Eutardigrada</taxon>
        <taxon>Parachela</taxon>
        <taxon>Hypsibioidea</taxon>
        <taxon>Hypsibiidae</taxon>
        <taxon>Hypsibius</taxon>
    </lineage>
</organism>
<sequence length="269" mass="29164">TSPDSVVEPVTTSTASTASNTGIEWNGNWAFACDFSSNNDLSRAIVVRGEECSTLCASTPGCTHFTWNPAIYGGSYCFMKSGPVTKADAFKIDGYPNVRCGLPDAVTDTVLTVSGWKVRGLFMFELDASQSSQNCLERCRTIPGCALISWQDHFGCFGYSNTTEIGLVADAAWTSMTLTGRGSPKVLPDTEYFGDDLRYSDDGPARVQDFAVKPETASNGELCWKLCVIHPHCNVAVLNAIDVGATGCYLKHKEVDNPSTRANITTYRW</sequence>
<dbReference type="EMBL" id="MTYJ01000097">
    <property type="protein sequence ID" value="OQV14916.1"/>
    <property type="molecule type" value="Genomic_DNA"/>
</dbReference>
<reference evidence="3" key="1">
    <citation type="submission" date="2017-01" db="EMBL/GenBank/DDBJ databases">
        <title>Comparative genomics of anhydrobiosis in the tardigrade Hypsibius dujardini.</title>
        <authorList>
            <person name="Yoshida Y."/>
            <person name="Koutsovoulos G."/>
            <person name="Laetsch D."/>
            <person name="Stevens L."/>
            <person name="Kumar S."/>
            <person name="Horikawa D."/>
            <person name="Ishino K."/>
            <person name="Komine S."/>
            <person name="Tomita M."/>
            <person name="Blaxter M."/>
            <person name="Arakawa K."/>
        </authorList>
    </citation>
    <scope>NUCLEOTIDE SEQUENCE [LARGE SCALE GENOMIC DNA]</scope>
    <source>
        <strain evidence="3">Z151</strain>
    </source>
</reference>
<keyword evidence="3" id="KW-1185">Reference proteome</keyword>
<feature type="domain" description="Apple" evidence="1">
    <location>
        <begin position="39"/>
        <end position="80"/>
    </location>
</feature>
<gene>
    <name evidence="2" type="ORF">BV898_10947</name>
</gene>
<dbReference type="Gene3D" id="3.50.4.10">
    <property type="entry name" value="Hepatocyte Growth Factor"/>
    <property type="match status" value="1"/>
</dbReference>
<protein>
    <recommendedName>
        <fullName evidence="1">Apple domain-containing protein</fullName>
    </recommendedName>
</protein>
<dbReference type="AlphaFoldDB" id="A0A1W0WI98"/>
<dbReference type="OrthoDB" id="568194at2759"/>
<evidence type="ECO:0000313" key="2">
    <source>
        <dbReference type="EMBL" id="OQV14916.1"/>
    </source>
</evidence>
<evidence type="ECO:0000313" key="3">
    <source>
        <dbReference type="Proteomes" id="UP000192578"/>
    </source>
</evidence>
<comment type="caution">
    <text evidence="2">The sequence shown here is derived from an EMBL/GenBank/DDBJ whole genome shotgun (WGS) entry which is preliminary data.</text>
</comment>
<accession>A0A1W0WI98</accession>
<name>A0A1W0WI98_HYPEX</name>